<dbReference type="RefSeq" id="XP_073553821.1">
    <property type="nucleotide sequence ID" value="XM_073707648.1"/>
</dbReference>
<comment type="caution">
    <text evidence="1">The sequence shown here is derived from an EMBL/GenBank/DDBJ whole genome shotgun (WGS) entry which is preliminary data.</text>
</comment>
<proteinExistence type="predicted"/>
<dbReference type="Proteomes" id="UP001642720">
    <property type="component" value="Unassembled WGS sequence"/>
</dbReference>
<dbReference type="EMBL" id="PPTA01000029">
    <property type="protein sequence ID" value="TFA97619.1"/>
    <property type="molecule type" value="Genomic_DNA"/>
</dbReference>
<accession>A0ABY2GP43</accession>
<evidence type="ECO:0000313" key="2">
    <source>
        <dbReference type="Proteomes" id="UP001642720"/>
    </source>
</evidence>
<dbReference type="GeneID" id="300582098"/>
<reference evidence="1 2" key="1">
    <citation type="submission" date="2018-01" db="EMBL/GenBank/DDBJ databases">
        <title>Genome characterization of the sugarcane-associated fungus Trichoderma ghanense CCMA-1212 and their application in lignocelulose bioconversion.</title>
        <authorList>
            <person name="Steindorff A.S."/>
            <person name="Mendes T.D."/>
            <person name="Vilela E.S.D."/>
            <person name="Rodrigues D.S."/>
            <person name="Formighieri E.F."/>
            <person name="Melo I.S."/>
            <person name="Favaro L.C.L."/>
        </authorList>
    </citation>
    <scope>NUCLEOTIDE SEQUENCE [LARGE SCALE GENOMIC DNA]</scope>
    <source>
        <strain evidence="1 2">CCMA-1212</strain>
    </source>
</reference>
<name>A0ABY2GP43_9HYPO</name>
<gene>
    <name evidence="1" type="ORF">CCMA1212_010612</name>
</gene>
<protein>
    <submittedName>
        <fullName evidence="1">Uncharacterized protein</fullName>
    </submittedName>
</protein>
<sequence>MQRRPTRTLPTLDSMRDRGCITVSACIVIEWLPSRTALSEMVSDVEKLTGGFGPLRSTAGRMECLLLDMDAAMFKVTIF</sequence>
<evidence type="ECO:0000313" key="1">
    <source>
        <dbReference type="EMBL" id="TFA97619.1"/>
    </source>
</evidence>
<keyword evidence="2" id="KW-1185">Reference proteome</keyword>
<organism evidence="1 2">
    <name type="scientific">Trichoderma ghanense</name>
    <dbReference type="NCBI Taxonomy" id="65468"/>
    <lineage>
        <taxon>Eukaryota</taxon>
        <taxon>Fungi</taxon>
        <taxon>Dikarya</taxon>
        <taxon>Ascomycota</taxon>
        <taxon>Pezizomycotina</taxon>
        <taxon>Sordariomycetes</taxon>
        <taxon>Hypocreomycetidae</taxon>
        <taxon>Hypocreales</taxon>
        <taxon>Hypocreaceae</taxon>
        <taxon>Trichoderma</taxon>
    </lineage>
</organism>